<keyword evidence="6" id="KW-0266">Ethylene biosynthesis</keyword>
<dbReference type="Gene3D" id="2.60.120.330">
    <property type="entry name" value="B-lactam Antibiotic, Isopenicillin N Synthase, Chain"/>
    <property type="match status" value="1"/>
</dbReference>
<dbReference type="Proteomes" id="UP000758022">
    <property type="component" value="Unassembled WGS sequence"/>
</dbReference>
<name>A0AB35FD83_9HYPH</name>
<gene>
    <name evidence="13" type="ORF">HFO74_14065</name>
</gene>
<dbReference type="GO" id="GO:0046872">
    <property type="term" value="F:metal ion binding"/>
    <property type="evidence" value="ECO:0007669"/>
    <property type="project" value="UniProtKB-KW"/>
</dbReference>
<comment type="catalytic activity">
    <reaction evidence="10">
        <text>L-arginine + 2-oxoglutarate + O2 = guanidine + L-glutamate 5-semialdehyde + succinate + CO2</text>
        <dbReference type="Rhea" id="RHEA:31535"/>
        <dbReference type="ChEBI" id="CHEBI:15379"/>
        <dbReference type="ChEBI" id="CHEBI:16526"/>
        <dbReference type="ChEBI" id="CHEBI:16810"/>
        <dbReference type="ChEBI" id="CHEBI:30031"/>
        <dbReference type="ChEBI" id="CHEBI:30087"/>
        <dbReference type="ChEBI" id="CHEBI:32682"/>
        <dbReference type="ChEBI" id="CHEBI:58066"/>
        <dbReference type="EC" id="1.14.20.7"/>
    </reaction>
</comment>
<dbReference type="GO" id="GO:0102276">
    <property type="term" value="F:2-oxoglutarate oxygenase/decarboxylase (ethylene-forming) activity"/>
    <property type="evidence" value="ECO:0007669"/>
    <property type="project" value="UniProtKB-EC"/>
</dbReference>
<dbReference type="PRINTS" id="PR00682">
    <property type="entry name" value="IPNSYNTHASE"/>
</dbReference>
<protein>
    <recommendedName>
        <fullName evidence="5">2-oxoglutarate-dependent ethylene/succinate-forming enzyme</fullName>
        <ecNumber evidence="4">1.13.12.19</ecNumber>
        <ecNumber evidence="3">1.14.20.7</ecNumber>
    </recommendedName>
    <alternativeName>
        <fullName evidence="7">2-oxoglutarate dioxygenase (ethylene-forming)</fullName>
    </alternativeName>
    <alternativeName>
        <fullName evidence="8">2-oxoglutarate/L-arginine monooxygenase/decarboxylase (succinate-forming)</fullName>
    </alternativeName>
</protein>
<dbReference type="InterPro" id="IPR027443">
    <property type="entry name" value="IPNS-like_sf"/>
</dbReference>
<dbReference type="Pfam" id="PF14226">
    <property type="entry name" value="DIOX_N"/>
    <property type="match status" value="1"/>
</dbReference>
<evidence type="ECO:0000256" key="10">
    <source>
        <dbReference type="ARBA" id="ARBA00049359"/>
    </source>
</evidence>
<dbReference type="InterPro" id="IPR026992">
    <property type="entry name" value="DIOX_N"/>
</dbReference>
<proteinExistence type="inferred from homology"/>
<dbReference type="EC" id="1.14.20.7" evidence="3"/>
<accession>A0AB35FD83</accession>
<comment type="cofactor">
    <cofactor evidence="1">
        <name>Fe(2+)</name>
        <dbReference type="ChEBI" id="CHEBI:29033"/>
    </cofactor>
</comment>
<evidence type="ECO:0000256" key="6">
    <source>
        <dbReference type="ARBA" id="ARBA00022666"/>
    </source>
</evidence>
<keyword evidence="11" id="KW-0560">Oxidoreductase</keyword>
<evidence type="ECO:0000256" key="3">
    <source>
        <dbReference type="ARBA" id="ARBA00012293"/>
    </source>
</evidence>
<evidence type="ECO:0000256" key="4">
    <source>
        <dbReference type="ARBA" id="ARBA00012531"/>
    </source>
</evidence>
<sequence length="323" mass="36086">MDDGPRKASLEEVPVIDLAALMNGQDLSSVVESLRTACKETAFFYVKNHGVAPDVIRDVFAASREFFGSPLDERLQITRNHYNRGYIPMGATQLPGKAPDLKDSFDLGVDLPLDDPAVVAGVPFHGPNQWPADASFRDRVERYFSEVQLLGMKMLRVFALALDLEEDYFVKLYESPVVSMRLLHYPQPLKSDGEIEVGSGIHTDYGVFTILYQDPAGGLELQKPDGEWIAAPFIDNTFVINLGDLMARWTNDVFRSNPHRVVNRTGRERFSIAAFLNPTYSTVVSCLPTCQSEENPARYDPIGAGEYVMNKIKANQFRQSATN</sequence>
<evidence type="ECO:0000313" key="13">
    <source>
        <dbReference type="EMBL" id="MBY3064549.1"/>
    </source>
</evidence>
<dbReference type="InterPro" id="IPR005123">
    <property type="entry name" value="Oxoglu/Fe-dep_dioxygenase_dom"/>
</dbReference>
<keyword evidence="11" id="KW-0479">Metal-binding</keyword>
<evidence type="ECO:0000256" key="11">
    <source>
        <dbReference type="RuleBase" id="RU003682"/>
    </source>
</evidence>
<dbReference type="InterPro" id="IPR050231">
    <property type="entry name" value="Iron_ascorbate_oxido_reductase"/>
</dbReference>
<evidence type="ECO:0000256" key="9">
    <source>
        <dbReference type="ARBA" id="ARBA00047725"/>
    </source>
</evidence>
<dbReference type="PROSITE" id="PS51471">
    <property type="entry name" value="FE2OG_OXY"/>
    <property type="match status" value="1"/>
</dbReference>
<evidence type="ECO:0000256" key="5">
    <source>
        <dbReference type="ARBA" id="ARBA00019045"/>
    </source>
</evidence>
<comment type="catalytic activity">
    <reaction evidence="9">
        <text>2-oxoglutarate + O2 + 2 H(+) = ethene + 3 CO2 + H2O</text>
        <dbReference type="Rhea" id="RHEA:31523"/>
        <dbReference type="ChEBI" id="CHEBI:15377"/>
        <dbReference type="ChEBI" id="CHEBI:15378"/>
        <dbReference type="ChEBI" id="CHEBI:15379"/>
        <dbReference type="ChEBI" id="CHEBI:16526"/>
        <dbReference type="ChEBI" id="CHEBI:16810"/>
        <dbReference type="ChEBI" id="CHEBI:18153"/>
        <dbReference type="EC" id="1.13.12.19"/>
    </reaction>
</comment>
<comment type="pathway">
    <text evidence="2">Alkene biosynthesis; ethylene biosynthesis via 2-oxoglutarate.</text>
</comment>
<evidence type="ECO:0000256" key="8">
    <source>
        <dbReference type="ARBA" id="ARBA00031282"/>
    </source>
</evidence>
<comment type="similarity">
    <text evidence="11">Belongs to the iron/ascorbate-dependent oxidoreductase family.</text>
</comment>
<evidence type="ECO:0000256" key="1">
    <source>
        <dbReference type="ARBA" id="ARBA00001954"/>
    </source>
</evidence>
<dbReference type="InterPro" id="IPR044861">
    <property type="entry name" value="IPNS-like_FE2OG_OXY"/>
</dbReference>
<feature type="domain" description="Fe2OG dioxygenase" evidence="12">
    <location>
        <begin position="176"/>
        <end position="278"/>
    </location>
</feature>
<dbReference type="Pfam" id="PF03171">
    <property type="entry name" value="2OG-FeII_Oxy"/>
    <property type="match status" value="1"/>
</dbReference>
<keyword evidence="11" id="KW-0408">Iron</keyword>
<dbReference type="SUPFAM" id="SSF51197">
    <property type="entry name" value="Clavaminate synthase-like"/>
    <property type="match status" value="1"/>
</dbReference>
<evidence type="ECO:0000256" key="7">
    <source>
        <dbReference type="ARBA" id="ARBA00031011"/>
    </source>
</evidence>
<evidence type="ECO:0000313" key="14">
    <source>
        <dbReference type="Proteomes" id="UP000758022"/>
    </source>
</evidence>
<reference evidence="13" key="1">
    <citation type="submission" date="2020-04" db="EMBL/GenBank/DDBJ databases">
        <title>Global-level population genomics supports evidence of horizontal gene transfer on evolution of Rhizobia in Lentils.</title>
        <authorList>
            <person name="Gai Y."/>
            <person name="Cook D."/>
            <person name="Riely B."/>
        </authorList>
    </citation>
    <scope>NUCLEOTIDE SEQUENCE</scope>
    <source>
        <strain evidence="13">TLR9</strain>
    </source>
</reference>
<dbReference type="AlphaFoldDB" id="A0AB35FD83"/>
<evidence type="ECO:0000256" key="2">
    <source>
        <dbReference type="ARBA" id="ARBA00004767"/>
    </source>
</evidence>
<dbReference type="EMBL" id="JAAXQQ010000004">
    <property type="protein sequence ID" value="MBY3064549.1"/>
    <property type="molecule type" value="Genomic_DNA"/>
</dbReference>
<evidence type="ECO:0000259" key="12">
    <source>
        <dbReference type="PROSITE" id="PS51471"/>
    </source>
</evidence>
<dbReference type="PANTHER" id="PTHR47990">
    <property type="entry name" value="2-OXOGLUTARATE (2OG) AND FE(II)-DEPENDENT OXYGENASE SUPERFAMILY PROTEIN-RELATED"/>
    <property type="match status" value="1"/>
</dbReference>
<dbReference type="GO" id="GO:0009693">
    <property type="term" value="P:ethylene biosynthetic process"/>
    <property type="evidence" value="ECO:0007669"/>
    <property type="project" value="UniProtKB-KW"/>
</dbReference>
<organism evidence="13 14">
    <name type="scientific">Rhizobium laguerreae</name>
    <dbReference type="NCBI Taxonomy" id="1076926"/>
    <lineage>
        <taxon>Bacteria</taxon>
        <taxon>Pseudomonadati</taxon>
        <taxon>Pseudomonadota</taxon>
        <taxon>Alphaproteobacteria</taxon>
        <taxon>Hyphomicrobiales</taxon>
        <taxon>Rhizobiaceae</taxon>
        <taxon>Rhizobium/Agrobacterium group</taxon>
        <taxon>Rhizobium</taxon>
    </lineage>
</organism>
<comment type="caution">
    <text evidence="13">The sequence shown here is derived from an EMBL/GenBank/DDBJ whole genome shotgun (WGS) entry which is preliminary data.</text>
</comment>
<dbReference type="EC" id="1.13.12.19" evidence="4"/>